<evidence type="ECO:0000313" key="2">
    <source>
        <dbReference type="EMBL" id="CEP10405.1"/>
    </source>
</evidence>
<name>A0A0B7N4J8_9FUNG</name>
<organism evidence="2 3">
    <name type="scientific">Parasitella parasitica</name>
    <dbReference type="NCBI Taxonomy" id="35722"/>
    <lineage>
        <taxon>Eukaryota</taxon>
        <taxon>Fungi</taxon>
        <taxon>Fungi incertae sedis</taxon>
        <taxon>Mucoromycota</taxon>
        <taxon>Mucoromycotina</taxon>
        <taxon>Mucoromycetes</taxon>
        <taxon>Mucorales</taxon>
        <taxon>Mucorineae</taxon>
        <taxon>Mucoraceae</taxon>
        <taxon>Parasitella</taxon>
    </lineage>
</organism>
<keyword evidence="3" id="KW-1185">Reference proteome</keyword>
<dbReference type="Proteomes" id="UP000054107">
    <property type="component" value="Unassembled WGS sequence"/>
</dbReference>
<evidence type="ECO:0000313" key="3">
    <source>
        <dbReference type="Proteomes" id="UP000054107"/>
    </source>
</evidence>
<reference evidence="2 3" key="1">
    <citation type="submission" date="2014-09" db="EMBL/GenBank/DDBJ databases">
        <authorList>
            <person name="Ellenberger Sabrina"/>
        </authorList>
    </citation>
    <scope>NUCLEOTIDE SEQUENCE [LARGE SCALE GENOMIC DNA]</scope>
    <source>
        <strain evidence="2 3">CBS 412.66</strain>
    </source>
</reference>
<feature type="domain" description="Helitron helicase-like" evidence="1">
    <location>
        <begin position="9"/>
        <end position="98"/>
    </location>
</feature>
<protein>
    <recommendedName>
        <fullName evidence="1">Helitron helicase-like domain-containing protein</fullName>
    </recommendedName>
</protein>
<dbReference type="OrthoDB" id="2287175at2759"/>
<dbReference type="AlphaFoldDB" id="A0A0B7N4J8"/>
<dbReference type="EMBL" id="LN724033">
    <property type="protein sequence ID" value="CEP10405.1"/>
    <property type="molecule type" value="Genomic_DNA"/>
</dbReference>
<feature type="non-terminal residue" evidence="2">
    <location>
        <position position="1"/>
    </location>
</feature>
<proteinExistence type="predicted"/>
<sequence>LPDATSESSNDLSEKSVQVILPSSFASGPRFMSGLYQDAMALSRFFGKPTFFITLTANPKWKEITDVLEPDQTALDFHDIISRVFNLKCRELLDDIKKNVHSFLFLDDEKEDSFDISEKIGNS</sequence>
<dbReference type="Pfam" id="PF14214">
    <property type="entry name" value="Helitron_like_N"/>
    <property type="match status" value="1"/>
</dbReference>
<accession>A0A0B7N4J8</accession>
<dbReference type="STRING" id="35722.A0A0B7N4J8"/>
<evidence type="ECO:0000259" key="1">
    <source>
        <dbReference type="Pfam" id="PF14214"/>
    </source>
</evidence>
<gene>
    <name evidence="2" type="primary">PARPA_04085.1 scaffold 11501</name>
</gene>
<dbReference type="InterPro" id="IPR025476">
    <property type="entry name" value="Helitron_helicase-like"/>
</dbReference>